<reference evidence="2 3" key="1">
    <citation type="submission" date="2016-04" db="EMBL/GenBank/DDBJ databases">
        <title>Genome analyses suggest a sexual origin of heterokaryosis in a supposedly ancient asexual fungus.</title>
        <authorList>
            <person name="Ropars J."/>
            <person name="Sedzielewska K."/>
            <person name="Noel J."/>
            <person name="Charron P."/>
            <person name="Farinelli L."/>
            <person name="Marton T."/>
            <person name="Kruger M."/>
            <person name="Pelin A."/>
            <person name="Brachmann A."/>
            <person name="Corradi N."/>
        </authorList>
    </citation>
    <scope>NUCLEOTIDE SEQUENCE [LARGE SCALE GENOMIC DNA]</scope>
    <source>
        <strain evidence="2 3">C2</strain>
    </source>
</reference>
<organism evidence="2 3">
    <name type="scientific">Rhizophagus irregularis</name>
    <dbReference type="NCBI Taxonomy" id="588596"/>
    <lineage>
        <taxon>Eukaryota</taxon>
        <taxon>Fungi</taxon>
        <taxon>Fungi incertae sedis</taxon>
        <taxon>Mucoromycota</taxon>
        <taxon>Glomeromycotina</taxon>
        <taxon>Glomeromycetes</taxon>
        <taxon>Glomerales</taxon>
        <taxon>Glomeraceae</taxon>
        <taxon>Rhizophagus</taxon>
    </lineage>
</organism>
<feature type="compositionally biased region" description="Gly residues" evidence="1">
    <location>
        <begin position="59"/>
        <end position="69"/>
    </location>
</feature>
<dbReference type="Proteomes" id="UP000233469">
    <property type="component" value="Unassembled WGS sequence"/>
</dbReference>
<evidence type="ECO:0000313" key="3">
    <source>
        <dbReference type="Proteomes" id="UP000233469"/>
    </source>
</evidence>
<evidence type="ECO:0000313" key="2">
    <source>
        <dbReference type="EMBL" id="PKK71329.1"/>
    </source>
</evidence>
<evidence type="ECO:0000256" key="1">
    <source>
        <dbReference type="SAM" id="MobiDB-lite"/>
    </source>
</evidence>
<feature type="region of interest" description="Disordered" evidence="1">
    <location>
        <begin position="16"/>
        <end position="69"/>
    </location>
</feature>
<protein>
    <submittedName>
        <fullName evidence="2">Uncharacterized protein</fullName>
    </submittedName>
</protein>
<accession>A0A2N1NBT9</accession>
<gene>
    <name evidence="2" type="ORF">RhiirC2_778520</name>
</gene>
<sequence>MENDFTPNIQFSTLYGKKASQYQPSKIEDRSERGSSDGGEATYNSGGKAGASACASASSGGGAGACVLK</sequence>
<comment type="caution">
    <text evidence="2">The sequence shown here is derived from an EMBL/GenBank/DDBJ whole genome shotgun (WGS) entry which is preliminary data.</text>
</comment>
<proteinExistence type="predicted"/>
<feature type="compositionally biased region" description="Basic and acidic residues" evidence="1">
    <location>
        <begin position="26"/>
        <end position="35"/>
    </location>
</feature>
<name>A0A2N1NBT9_9GLOM</name>
<dbReference type="AlphaFoldDB" id="A0A2N1NBT9"/>
<dbReference type="EMBL" id="LLXL01000529">
    <property type="protein sequence ID" value="PKK71329.1"/>
    <property type="molecule type" value="Genomic_DNA"/>
</dbReference>
<reference evidence="2 3" key="2">
    <citation type="submission" date="2017-10" db="EMBL/GenBank/DDBJ databases">
        <title>Extensive intraspecific genome diversity in a model arbuscular mycorrhizal fungus.</title>
        <authorList>
            <person name="Chen E.C.H."/>
            <person name="Morin E."/>
            <person name="Baudet D."/>
            <person name="Noel J."/>
            <person name="Ndikumana S."/>
            <person name="Charron P."/>
            <person name="St-Onge C."/>
            <person name="Giorgi J."/>
            <person name="Grigoriev I.V."/>
            <person name="Roux C."/>
            <person name="Martin F.M."/>
            <person name="Corradi N."/>
        </authorList>
    </citation>
    <scope>NUCLEOTIDE SEQUENCE [LARGE SCALE GENOMIC DNA]</scope>
    <source>
        <strain evidence="2 3">C2</strain>
    </source>
</reference>